<dbReference type="Gene3D" id="2.170.190.11">
    <property type="entry name" value="Molybdopterin biosynthesis moea protein, domain 3"/>
    <property type="match status" value="1"/>
</dbReference>
<dbReference type="Pfam" id="PF00994">
    <property type="entry name" value="MoCF_biosynth"/>
    <property type="match status" value="1"/>
</dbReference>
<dbReference type="InterPro" id="IPR036688">
    <property type="entry name" value="MoeA_C_domain_IV_sf"/>
</dbReference>
<comment type="pathway">
    <text evidence="5">Cofactor biosynthesis; molybdopterin biosynthesis.</text>
</comment>
<accession>A0A8B2VKP1</accession>
<dbReference type="GO" id="GO:0005829">
    <property type="term" value="C:cytosol"/>
    <property type="evidence" value="ECO:0007669"/>
    <property type="project" value="TreeGrafter"/>
</dbReference>
<dbReference type="InterPro" id="IPR038987">
    <property type="entry name" value="MoeA-like"/>
</dbReference>
<dbReference type="AlphaFoldDB" id="A0A8B2VKP1"/>
<comment type="caution">
    <text evidence="7">The sequence shown here is derived from an EMBL/GenBank/DDBJ whole genome shotgun (WGS) entry which is preliminary data.</text>
</comment>
<comment type="similarity">
    <text evidence="2 5">Belongs to the MoeA family.</text>
</comment>
<gene>
    <name evidence="7" type="ORF">B1B09_04200</name>
</gene>
<keyword evidence="5" id="KW-0479">Metal-binding</keyword>
<reference evidence="7 8" key="1">
    <citation type="submission" date="2017-02" db="EMBL/GenBank/DDBJ databases">
        <title>Prevalence of linear plasmids in Cutibacterium acnes isolates obtained from cancerous prostatic tissue.</title>
        <authorList>
            <person name="Davidsson S."/>
            <person name="Bruggemann H."/>
        </authorList>
    </citation>
    <scope>NUCLEOTIDE SEQUENCE [LARGE SCALE GENOMIC DNA]</scope>
    <source>
        <strain evidence="7 8">11-78</strain>
    </source>
</reference>
<evidence type="ECO:0000256" key="2">
    <source>
        <dbReference type="ARBA" id="ARBA00010763"/>
    </source>
</evidence>
<protein>
    <recommendedName>
        <fullName evidence="5">Molybdopterin molybdenumtransferase</fullName>
        <ecNumber evidence="5">2.10.1.1</ecNumber>
    </recommendedName>
</protein>
<dbReference type="Gene3D" id="3.90.105.10">
    <property type="entry name" value="Molybdopterin biosynthesis moea protein, domain 2"/>
    <property type="match status" value="1"/>
</dbReference>
<comment type="cofactor">
    <cofactor evidence="5">
        <name>Mg(2+)</name>
        <dbReference type="ChEBI" id="CHEBI:18420"/>
    </cofactor>
</comment>
<dbReference type="EMBL" id="MVCE01000002">
    <property type="protein sequence ID" value="PGF34836.1"/>
    <property type="molecule type" value="Genomic_DNA"/>
</dbReference>
<evidence type="ECO:0000313" key="8">
    <source>
        <dbReference type="Proteomes" id="UP000226191"/>
    </source>
</evidence>
<sequence length="453" mass="46792">MGRAARGGAVSSSRSSVPATTPKPVSIARHLQLVSSLATAPKTVELPLAECLGLVSAEPVTARLTVPPFTNSAMDGFAVRHADVSEATVHTPVTLPVTNDVPAGSPAHRPLDPGTAQRIMTGARMPENADTVIKVEDTDHAPGTVDAPATVTIFRTPSTGANVRRRGEALATGATVLPAGRRLTPEALAAAAAVGHGSLRVHPAPRVGVLATGSELGGAGEPLHRGKIPDSNGIMLGGLVRTHGGVVEQTRVPDDPERLRELVRSWRVDLIVTAGGISMGAYEVVRQGLPELTFHHVAQQPGGPQGAGMVAETPVLALPGNPVGAYVSFHVYVAPLLARLRGLSPDLIDATPAGVTAPIDPLLGRRLVRARAGAPWRSPAAKTQFMPVCWNGENVEPVHALGSKSHLVTSLPLVEGLAVAGPGIDHVDSGDELSILLTGGVTHDLKPIHPPAW</sequence>
<evidence type="ECO:0000256" key="4">
    <source>
        <dbReference type="ARBA" id="ARBA00047317"/>
    </source>
</evidence>
<dbReference type="InterPro" id="IPR036425">
    <property type="entry name" value="MoaB/Mog-like_dom_sf"/>
</dbReference>
<dbReference type="GO" id="GO:0006777">
    <property type="term" value="P:Mo-molybdopterin cofactor biosynthetic process"/>
    <property type="evidence" value="ECO:0007669"/>
    <property type="project" value="UniProtKB-UniRule"/>
</dbReference>
<keyword evidence="5" id="KW-0460">Magnesium</keyword>
<dbReference type="CDD" id="cd00887">
    <property type="entry name" value="MoeA"/>
    <property type="match status" value="1"/>
</dbReference>
<proteinExistence type="inferred from homology"/>
<evidence type="ECO:0000256" key="3">
    <source>
        <dbReference type="ARBA" id="ARBA00022505"/>
    </source>
</evidence>
<dbReference type="SMART" id="SM00852">
    <property type="entry name" value="MoCF_biosynth"/>
    <property type="match status" value="1"/>
</dbReference>
<keyword evidence="5" id="KW-0501">Molybdenum cofactor biosynthesis</keyword>
<dbReference type="InterPro" id="IPR036135">
    <property type="entry name" value="MoeA_linker/N_sf"/>
</dbReference>
<dbReference type="EC" id="2.10.1.1" evidence="5"/>
<feature type="region of interest" description="Disordered" evidence="6">
    <location>
        <begin position="1"/>
        <end position="23"/>
    </location>
</feature>
<dbReference type="Pfam" id="PF03453">
    <property type="entry name" value="MoeA_N"/>
    <property type="match status" value="1"/>
</dbReference>
<comment type="function">
    <text evidence="1 5">Catalyzes the insertion of molybdate into adenylated molybdopterin with the concomitant release of AMP.</text>
</comment>
<dbReference type="PANTHER" id="PTHR10192">
    <property type="entry name" value="MOLYBDOPTERIN BIOSYNTHESIS PROTEIN"/>
    <property type="match status" value="1"/>
</dbReference>
<dbReference type="InterPro" id="IPR001453">
    <property type="entry name" value="MoaB/Mog_dom"/>
</dbReference>
<dbReference type="GeneID" id="92856479"/>
<dbReference type="OrthoDB" id="9804758at2"/>
<dbReference type="NCBIfam" id="TIGR00177">
    <property type="entry name" value="molyb_syn"/>
    <property type="match status" value="1"/>
</dbReference>
<evidence type="ECO:0000313" key="7">
    <source>
        <dbReference type="EMBL" id="PGF34836.1"/>
    </source>
</evidence>
<feature type="compositionally biased region" description="Low complexity" evidence="6">
    <location>
        <begin position="1"/>
        <end position="17"/>
    </location>
</feature>
<organism evidence="7 8">
    <name type="scientific">Cutibacterium acnes</name>
    <name type="common">Propionibacterium acnes</name>
    <dbReference type="NCBI Taxonomy" id="1747"/>
    <lineage>
        <taxon>Bacteria</taxon>
        <taxon>Bacillati</taxon>
        <taxon>Actinomycetota</taxon>
        <taxon>Actinomycetes</taxon>
        <taxon>Propionibacteriales</taxon>
        <taxon>Propionibacteriaceae</taxon>
        <taxon>Cutibacterium</taxon>
    </lineage>
</organism>
<dbReference type="GO" id="GO:0046872">
    <property type="term" value="F:metal ion binding"/>
    <property type="evidence" value="ECO:0007669"/>
    <property type="project" value="UniProtKB-UniRule"/>
</dbReference>
<comment type="catalytic activity">
    <reaction evidence="4">
        <text>adenylyl-molybdopterin + molybdate = Mo-molybdopterin + AMP + H(+)</text>
        <dbReference type="Rhea" id="RHEA:35047"/>
        <dbReference type="ChEBI" id="CHEBI:15378"/>
        <dbReference type="ChEBI" id="CHEBI:36264"/>
        <dbReference type="ChEBI" id="CHEBI:62727"/>
        <dbReference type="ChEBI" id="CHEBI:71302"/>
        <dbReference type="ChEBI" id="CHEBI:456215"/>
        <dbReference type="EC" id="2.10.1.1"/>
    </reaction>
</comment>
<dbReference type="Proteomes" id="UP000226191">
    <property type="component" value="Unassembled WGS sequence"/>
</dbReference>
<dbReference type="Gene3D" id="3.40.980.10">
    <property type="entry name" value="MoaB/Mog-like domain"/>
    <property type="match status" value="1"/>
</dbReference>
<dbReference type="NCBIfam" id="NF045515">
    <property type="entry name" value="Glp_gephyrin"/>
    <property type="match status" value="1"/>
</dbReference>
<dbReference type="SUPFAM" id="SSF53218">
    <property type="entry name" value="Molybdenum cofactor biosynthesis proteins"/>
    <property type="match status" value="1"/>
</dbReference>
<dbReference type="SUPFAM" id="SSF63882">
    <property type="entry name" value="MoeA N-terminal region -like"/>
    <property type="match status" value="1"/>
</dbReference>
<dbReference type="InterPro" id="IPR005110">
    <property type="entry name" value="MoeA_linker/N"/>
</dbReference>
<dbReference type="RefSeq" id="WP_002518797.1">
    <property type="nucleotide sequence ID" value="NZ_AP019664.1"/>
</dbReference>
<evidence type="ECO:0000256" key="1">
    <source>
        <dbReference type="ARBA" id="ARBA00002901"/>
    </source>
</evidence>
<dbReference type="Gene3D" id="2.40.340.10">
    <property type="entry name" value="MoeA, C-terminal, domain IV"/>
    <property type="match status" value="1"/>
</dbReference>
<dbReference type="GO" id="GO:0061599">
    <property type="term" value="F:molybdopterin molybdotransferase activity"/>
    <property type="evidence" value="ECO:0007669"/>
    <property type="project" value="UniProtKB-UniRule"/>
</dbReference>
<dbReference type="PANTHER" id="PTHR10192:SF5">
    <property type="entry name" value="GEPHYRIN"/>
    <property type="match status" value="1"/>
</dbReference>
<keyword evidence="5" id="KW-0808">Transferase</keyword>
<keyword evidence="3 5" id="KW-0500">Molybdenum</keyword>
<evidence type="ECO:0000256" key="6">
    <source>
        <dbReference type="SAM" id="MobiDB-lite"/>
    </source>
</evidence>
<name>A0A8B2VKP1_CUTAC</name>
<evidence type="ECO:0000256" key="5">
    <source>
        <dbReference type="RuleBase" id="RU365090"/>
    </source>
</evidence>
<dbReference type="SUPFAM" id="SSF63867">
    <property type="entry name" value="MoeA C-terminal domain-like"/>
    <property type="match status" value="1"/>
</dbReference>